<dbReference type="PRINTS" id="PR00040">
    <property type="entry name" value="HTHMERR"/>
</dbReference>
<organism evidence="2 3">
    <name type="scientific">Sphingobium yanoikuyae ATCC 51230</name>
    <dbReference type="NCBI Taxonomy" id="883163"/>
    <lineage>
        <taxon>Bacteria</taxon>
        <taxon>Pseudomonadati</taxon>
        <taxon>Pseudomonadota</taxon>
        <taxon>Alphaproteobacteria</taxon>
        <taxon>Sphingomonadales</taxon>
        <taxon>Sphingomonadaceae</taxon>
        <taxon>Sphingobium</taxon>
    </lineage>
</organism>
<dbReference type="GO" id="GO:0003677">
    <property type="term" value="F:DNA binding"/>
    <property type="evidence" value="ECO:0007669"/>
    <property type="project" value="InterPro"/>
</dbReference>
<evidence type="ECO:0000313" key="3">
    <source>
        <dbReference type="Proteomes" id="UP000009887"/>
    </source>
</evidence>
<evidence type="ECO:0000259" key="1">
    <source>
        <dbReference type="PROSITE" id="PS50937"/>
    </source>
</evidence>
<dbReference type="HOGENOM" id="CLU_3084864_0_0_5"/>
<dbReference type="Pfam" id="PF00376">
    <property type="entry name" value="MerR"/>
    <property type="match status" value="1"/>
</dbReference>
<protein>
    <recommendedName>
        <fullName evidence="1">HTH merR-type domain-containing protein</fullName>
    </recommendedName>
</protein>
<keyword evidence="3" id="KW-1185">Reference proteome</keyword>
<gene>
    <name evidence="2" type="ORF">HMPREF9718_04942</name>
</gene>
<comment type="caution">
    <text evidence="2">The sequence shown here is derived from an EMBL/GenBank/DDBJ whole genome shotgun (WGS) entry which is preliminary data.</text>
</comment>
<sequence>MRDEKGLAIGELSRRTGVNIETIRYFERVGIVATPPRTSGGRRVGVTSSFVR</sequence>
<dbReference type="InterPro" id="IPR009061">
    <property type="entry name" value="DNA-bd_dom_put_sf"/>
</dbReference>
<dbReference type="EMBL" id="AGZU01000021">
    <property type="protein sequence ID" value="EKU72416.1"/>
    <property type="molecule type" value="Genomic_DNA"/>
</dbReference>
<reference evidence="2 3" key="1">
    <citation type="submission" date="2012-09" db="EMBL/GenBank/DDBJ databases">
        <title>The Genome Sequence of Sphingobium yanoikuyae ATCC 51230.</title>
        <authorList>
            <consortium name="The Broad Institute Genome Sequencing Platform"/>
            <person name="Earl A."/>
            <person name="Ward D."/>
            <person name="Feldgarden M."/>
            <person name="Gevers D."/>
            <person name="Huys G."/>
            <person name="Walker B."/>
            <person name="Young S.K."/>
            <person name="Zeng Q."/>
            <person name="Gargeya S."/>
            <person name="Fitzgerald M."/>
            <person name="Haas B."/>
            <person name="Abouelleil A."/>
            <person name="Alvarado L."/>
            <person name="Arachchi H.M."/>
            <person name="Berlin A.M."/>
            <person name="Chapman S.B."/>
            <person name="Goldberg J."/>
            <person name="Griggs A."/>
            <person name="Gujja S."/>
            <person name="Hansen M."/>
            <person name="Howarth C."/>
            <person name="Imamovic A."/>
            <person name="Larimer J."/>
            <person name="McCowen C."/>
            <person name="Montmayeur A."/>
            <person name="Murphy C."/>
            <person name="Neiman D."/>
            <person name="Pearson M."/>
            <person name="Priest M."/>
            <person name="Roberts A."/>
            <person name="Saif S."/>
            <person name="Shea T."/>
            <person name="Sisk P."/>
            <person name="Sykes S."/>
            <person name="Wortman J."/>
            <person name="Nusbaum C."/>
            <person name="Birren B."/>
        </authorList>
    </citation>
    <scope>NUCLEOTIDE SEQUENCE [LARGE SCALE GENOMIC DNA]</scope>
    <source>
        <strain evidence="2 3">ATCC 51230</strain>
    </source>
</reference>
<dbReference type="PROSITE" id="PS50937">
    <property type="entry name" value="HTH_MERR_2"/>
    <property type="match status" value="1"/>
</dbReference>
<evidence type="ECO:0000313" key="2">
    <source>
        <dbReference type="EMBL" id="EKU72416.1"/>
    </source>
</evidence>
<dbReference type="Proteomes" id="UP000009887">
    <property type="component" value="Unassembled WGS sequence"/>
</dbReference>
<dbReference type="InterPro" id="IPR000551">
    <property type="entry name" value="MerR-type_HTH_dom"/>
</dbReference>
<feature type="domain" description="HTH merR-type" evidence="1">
    <location>
        <begin position="6"/>
        <end position="52"/>
    </location>
</feature>
<dbReference type="AlphaFoldDB" id="K9CNK1"/>
<dbReference type="GO" id="GO:0006355">
    <property type="term" value="P:regulation of DNA-templated transcription"/>
    <property type="evidence" value="ECO:0007669"/>
    <property type="project" value="InterPro"/>
</dbReference>
<dbReference type="SUPFAM" id="SSF46955">
    <property type="entry name" value="Putative DNA-binding domain"/>
    <property type="match status" value="1"/>
</dbReference>
<dbReference type="Gene3D" id="1.10.1660.10">
    <property type="match status" value="1"/>
</dbReference>
<proteinExistence type="predicted"/>
<name>K9CNK1_SPHYA</name>
<accession>K9CNK1</accession>